<dbReference type="InterPro" id="IPR050596">
    <property type="entry name" value="AspAT/PAT-like"/>
</dbReference>
<evidence type="ECO:0000313" key="9">
    <source>
        <dbReference type="Proteomes" id="UP001172721"/>
    </source>
</evidence>
<feature type="domain" description="Aminotransferase class I/classII large" evidence="7">
    <location>
        <begin position="34"/>
        <end position="383"/>
    </location>
</feature>
<name>A0ABT8HYF2_9BACL</name>
<evidence type="ECO:0000256" key="1">
    <source>
        <dbReference type="ARBA" id="ARBA00001933"/>
    </source>
</evidence>
<dbReference type="InterPro" id="IPR004838">
    <property type="entry name" value="NHTrfase_class1_PyrdxlP-BS"/>
</dbReference>
<evidence type="ECO:0000256" key="6">
    <source>
        <dbReference type="RuleBase" id="RU000481"/>
    </source>
</evidence>
<evidence type="ECO:0000313" key="8">
    <source>
        <dbReference type="EMBL" id="MDN4525806.1"/>
    </source>
</evidence>
<dbReference type="SUPFAM" id="SSF53383">
    <property type="entry name" value="PLP-dependent transferases"/>
    <property type="match status" value="1"/>
</dbReference>
<dbReference type="Gene3D" id="3.90.1150.10">
    <property type="entry name" value="Aspartate Aminotransferase, domain 1"/>
    <property type="match status" value="1"/>
</dbReference>
<keyword evidence="9" id="KW-1185">Reference proteome</keyword>
<proteinExistence type="inferred from homology"/>
<dbReference type="InterPro" id="IPR015424">
    <property type="entry name" value="PyrdxlP-dep_Trfase"/>
</dbReference>
<organism evidence="8 9">
    <name type="scientific">Fictibacillus fluitans</name>
    <dbReference type="NCBI Taxonomy" id="3058422"/>
    <lineage>
        <taxon>Bacteria</taxon>
        <taxon>Bacillati</taxon>
        <taxon>Bacillota</taxon>
        <taxon>Bacilli</taxon>
        <taxon>Bacillales</taxon>
        <taxon>Fictibacillaceae</taxon>
        <taxon>Fictibacillus</taxon>
    </lineage>
</organism>
<comment type="caution">
    <text evidence="8">The sequence shown here is derived from an EMBL/GenBank/DDBJ whole genome shotgun (WGS) entry which is preliminary data.</text>
</comment>
<gene>
    <name evidence="8" type="ORF">QYB97_15075</name>
</gene>
<evidence type="ECO:0000259" key="7">
    <source>
        <dbReference type="Pfam" id="PF00155"/>
    </source>
</evidence>
<dbReference type="EMBL" id="JAUHTR010000008">
    <property type="protein sequence ID" value="MDN4525806.1"/>
    <property type="molecule type" value="Genomic_DNA"/>
</dbReference>
<dbReference type="PANTHER" id="PTHR46383">
    <property type="entry name" value="ASPARTATE AMINOTRANSFERASE"/>
    <property type="match status" value="1"/>
</dbReference>
<reference evidence="8" key="1">
    <citation type="submission" date="2023-07" db="EMBL/GenBank/DDBJ databases">
        <title>Fictibacillus sp. isolated from freshwater pond.</title>
        <authorList>
            <person name="Kirdat K."/>
            <person name="Bhat A."/>
            <person name="Mourya A."/>
            <person name="Yadav A."/>
        </authorList>
    </citation>
    <scope>NUCLEOTIDE SEQUENCE</scope>
    <source>
        <strain evidence="8">NE201</strain>
    </source>
</reference>
<dbReference type="PROSITE" id="PS00105">
    <property type="entry name" value="AA_TRANSFER_CLASS_1"/>
    <property type="match status" value="1"/>
</dbReference>
<dbReference type="Proteomes" id="UP001172721">
    <property type="component" value="Unassembled WGS sequence"/>
</dbReference>
<dbReference type="InterPro" id="IPR004839">
    <property type="entry name" value="Aminotransferase_I/II_large"/>
</dbReference>
<evidence type="ECO:0000256" key="2">
    <source>
        <dbReference type="ARBA" id="ARBA00007441"/>
    </source>
</evidence>
<dbReference type="EC" id="2.6.1.-" evidence="6"/>
<dbReference type="CDD" id="cd00609">
    <property type="entry name" value="AAT_like"/>
    <property type="match status" value="1"/>
</dbReference>
<dbReference type="Gene3D" id="3.40.640.10">
    <property type="entry name" value="Type I PLP-dependent aspartate aminotransferase-like (Major domain)"/>
    <property type="match status" value="1"/>
</dbReference>
<comment type="cofactor">
    <cofactor evidence="1 6">
        <name>pyridoxal 5'-phosphate</name>
        <dbReference type="ChEBI" id="CHEBI:597326"/>
    </cofactor>
</comment>
<keyword evidence="3 6" id="KW-0032">Aminotransferase</keyword>
<dbReference type="GO" id="GO:0008483">
    <property type="term" value="F:transaminase activity"/>
    <property type="evidence" value="ECO:0007669"/>
    <property type="project" value="UniProtKB-KW"/>
</dbReference>
<accession>A0ABT8HYF2</accession>
<evidence type="ECO:0000256" key="4">
    <source>
        <dbReference type="ARBA" id="ARBA00022679"/>
    </source>
</evidence>
<dbReference type="PANTHER" id="PTHR46383:SF3">
    <property type="entry name" value="ASPARTATE AMINOTRANSFERASE-RELATED"/>
    <property type="match status" value="1"/>
</dbReference>
<evidence type="ECO:0000256" key="5">
    <source>
        <dbReference type="ARBA" id="ARBA00022898"/>
    </source>
</evidence>
<dbReference type="InterPro" id="IPR015422">
    <property type="entry name" value="PyrdxlP-dep_Trfase_small"/>
</dbReference>
<keyword evidence="4 6" id="KW-0808">Transferase</keyword>
<dbReference type="InterPro" id="IPR015421">
    <property type="entry name" value="PyrdxlP-dep_Trfase_major"/>
</dbReference>
<keyword evidence="5" id="KW-0663">Pyridoxal phosphate</keyword>
<dbReference type="RefSeq" id="WP_301166837.1">
    <property type="nucleotide sequence ID" value="NZ_JAUHTR010000008.1"/>
</dbReference>
<sequence>MITEQRSKYLSDSVQSIQPSGIRRFFDLASSMENVISLGVGEPDFVTPWNVIEASYHSLEQGYTAYTANAGLLELRKEISRYMRRRFGVTYSAENEMVVTVGASQAIDIALRAVVNPGEEVIVVEPSFVSYAPTVTLAGGVPVQVQTYSENDFKLQPEHIEEAVTEKTKAILLCSPNNPTGTVLSKTDLQKIAEVVEKHDLLVISDEIYAELTYDEPYTSFPSVGKMKERTILISGFSKAFAMTGWRLGFACGPKDVLQAMLKIHQYTMMCAPTMAQHAALDALVNGQKDVIRMKESYRQRRSLVTHALEEMGLSCHTPGGAFYVFPSIKNTGLSSEEFAEQLLMKEQVAVVPGSVFGESGEGHIRCSYATSIAKLEEAMKRIKRFIENRETA</sequence>
<protein>
    <recommendedName>
        <fullName evidence="6">Aminotransferase</fullName>
        <ecNumber evidence="6">2.6.1.-</ecNumber>
    </recommendedName>
</protein>
<dbReference type="Pfam" id="PF00155">
    <property type="entry name" value="Aminotran_1_2"/>
    <property type="match status" value="1"/>
</dbReference>
<comment type="similarity">
    <text evidence="2 6">Belongs to the class-I pyridoxal-phosphate-dependent aminotransferase family.</text>
</comment>
<dbReference type="NCBIfam" id="NF005816">
    <property type="entry name" value="PRK07682.1"/>
    <property type="match status" value="1"/>
</dbReference>
<evidence type="ECO:0000256" key="3">
    <source>
        <dbReference type="ARBA" id="ARBA00022576"/>
    </source>
</evidence>